<dbReference type="Gene3D" id="3.40.50.2000">
    <property type="entry name" value="Glycogen Phosphorylase B"/>
    <property type="match status" value="1"/>
</dbReference>
<organism evidence="4 5">
    <name type="scientific">Candidatus Phaeomarinibacter ectocarpi</name>
    <dbReference type="NCBI Taxonomy" id="1458461"/>
    <lineage>
        <taxon>Bacteria</taxon>
        <taxon>Pseudomonadati</taxon>
        <taxon>Pseudomonadota</taxon>
        <taxon>Alphaproteobacteria</taxon>
        <taxon>Hyphomicrobiales</taxon>
        <taxon>Parvibaculaceae</taxon>
        <taxon>Candidatus Phaeomarinibacter</taxon>
    </lineage>
</organism>
<keyword evidence="5" id="KW-1185">Reference proteome</keyword>
<feature type="repeat" description="TPR" evidence="3">
    <location>
        <begin position="285"/>
        <end position="318"/>
    </location>
</feature>
<protein>
    <submittedName>
        <fullName evidence="4">TPR domain protein</fullName>
    </submittedName>
</protein>
<dbReference type="AlphaFoldDB" id="X5MBT8"/>
<proteinExistence type="predicted"/>
<reference evidence="4 5" key="1">
    <citation type="journal article" date="2014" name="Front. Genet.">
        <title>Genome and metabolic network of "Candidatus Phaeomarinobacter ectocarpi" Ec32, a new candidate genus of Alphaproteobacteria frequently associated with brown algae.</title>
        <authorList>
            <person name="Dittami S.M."/>
            <person name="Barbeyron T."/>
            <person name="Boyen C."/>
            <person name="Cambefort J."/>
            <person name="Collet G."/>
            <person name="Delage L."/>
            <person name="Gobet A."/>
            <person name="Groisillier A."/>
            <person name="Leblanc C."/>
            <person name="Michel G."/>
            <person name="Scornet D."/>
            <person name="Siegel A."/>
            <person name="Tapia J.E."/>
            <person name="Tonon T."/>
        </authorList>
    </citation>
    <scope>NUCLEOTIDE SEQUENCE [LARGE SCALE GENOMIC DNA]</scope>
    <source>
        <strain evidence="4 5">Ec32</strain>
    </source>
</reference>
<dbReference type="PROSITE" id="PS50293">
    <property type="entry name" value="TPR_REGION"/>
    <property type="match status" value="1"/>
</dbReference>
<dbReference type="STRING" id="1458461.BN1012_Phect308"/>
<dbReference type="Pfam" id="PF13181">
    <property type="entry name" value="TPR_8"/>
    <property type="match status" value="1"/>
</dbReference>
<dbReference type="SUPFAM" id="SSF53756">
    <property type="entry name" value="UDP-Glycosyltransferase/glycogen phosphorylase"/>
    <property type="match status" value="1"/>
</dbReference>
<evidence type="ECO:0000313" key="5">
    <source>
        <dbReference type="Proteomes" id="UP000032160"/>
    </source>
</evidence>
<gene>
    <name evidence="4" type="ORF">BN1012_Phect308</name>
</gene>
<dbReference type="Pfam" id="PF00515">
    <property type="entry name" value="TPR_1"/>
    <property type="match status" value="1"/>
</dbReference>
<name>X5MBT8_9HYPH</name>
<feature type="repeat" description="TPR" evidence="3">
    <location>
        <begin position="183"/>
        <end position="216"/>
    </location>
</feature>
<feature type="repeat" description="TPR" evidence="3">
    <location>
        <begin position="115"/>
        <end position="148"/>
    </location>
</feature>
<dbReference type="InterPro" id="IPR051012">
    <property type="entry name" value="CellSynth/LPSAsmb/PSIAsmb"/>
</dbReference>
<dbReference type="InterPro" id="IPR019734">
    <property type="entry name" value="TPR_rpt"/>
</dbReference>
<dbReference type="SUPFAM" id="SSF48452">
    <property type="entry name" value="TPR-like"/>
    <property type="match status" value="2"/>
</dbReference>
<dbReference type="InterPro" id="IPR011990">
    <property type="entry name" value="TPR-like_helical_dom_sf"/>
</dbReference>
<dbReference type="PANTHER" id="PTHR45586:SF1">
    <property type="entry name" value="LIPOPOLYSACCHARIDE ASSEMBLY PROTEIN B"/>
    <property type="match status" value="1"/>
</dbReference>
<dbReference type="KEGG" id="pect:BN1012_Phect308"/>
<feature type="repeat" description="TPR" evidence="3">
    <location>
        <begin position="47"/>
        <end position="80"/>
    </location>
</feature>
<dbReference type="Proteomes" id="UP000032160">
    <property type="component" value="Chromosome I"/>
</dbReference>
<feature type="repeat" description="TPR" evidence="3">
    <location>
        <begin position="353"/>
        <end position="386"/>
    </location>
</feature>
<dbReference type="RefSeq" id="WP_043949451.1">
    <property type="nucleotide sequence ID" value="NZ_HG966617.1"/>
</dbReference>
<dbReference type="Pfam" id="PF14559">
    <property type="entry name" value="TPR_19"/>
    <property type="match status" value="3"/>
</dbReference>
<evidence type="ECO:0000313" key="4">
    <source>
        <dbReference type="EMBL" id="CDO58522.1"/>
    </source>
</evidence>
<keyword evidence="1" id="KW-0677">Repeat</keyword>
<feature type="repeat" description="TPR" evidence="3">
    <location>
        <begin position="319"/>
        <end position="352"/>
    </location>
</feature>
<dbReference type="SMART" id="SM00028">
    <property type="entry name" value="TPR"/>
    <property type="match status" value="9"/>
</dbReference>
<dbReference type="EMBL" id="HG966617">
    <property type="protein sequence ID" value="CDO58522.1"/>
    <property type="molecule type" value="Genomic_DNA"/>
</dbReference>
<sequence>MSASLPKTTAHVVAEEFNRAIDSHQKGKLDRAKRGYKRVLQSAPNHASAIHLLGVLDLQRGNPEAAAALIEKAIGIDPNMAAAHYNLARCRKLLGQLQAALASADHCLSITPDDLDALLLKGNALNELERPEEAITTFSEVLELNPDLSPVRGARICLYLGQGRTNAAALDMAYIIENTDDPVSVLNSVAAKLLDQGDNENALKVLEKATDTDPSDKHTLSLIAGALIDLDRNTDALPIVKQLLDDDPDDVLAQLKMGFLLANLKRFKDALPILQGVLKHRPEDSALLLKLAYTHQSLEQFDEAIAYYEKLKILEPTEARTWSNLVGLYVGLEDYEKAIDEGMEALRINPNVEQSYLNLAVMFQRLGDFDKAADLYRRAVEVNPNYSTAGSNLAHLLLAHGKIEDGWDLYAHGFAAGLRLPLRQFNTDLWRGEDIADRTILAWKEQGIGDDVRFASCYPDLIQRAGHVIIETDARLVPLYQRSFPQASVRAQRTDPSLVPVGPPDFSTHTPAGQLPTIFRRSLDAFPAEDGYLKPDPERVAYWREKVEAAGEGIRVGLAWRSMHQNVSRNRTYTELEDWARLIATPGITAINLQYDDPSDEVRAFAEKTGLTLHIMDGIDLKDDLDDAAALSKACDLVISAGTSVADMAAAVGTPAMFYGENRHPMQLGTDHFPWYPSARFIGIGPKQPVSEIVDIITSDVQAFAARYLDGEFK</sequence>
<evidence type="ECO:0000256" key="1">
    <source>
        <dbReference type="ARBA" id="ARBA00022737"/>
    </source>
</evidence>
<keyword evidence="2 3" id="KW-0802">TPR repeat</keyword>
<dbReference type="Gene3D" id="1.25.40.10">
    <property type="entry name" value="Tetratricopeptide repeat domain"/>
    <property type="match status" value="2"/>
</dbReference>
<dbReference type="PANTHER" id="PTHR45586">
    <property type="entry name" value="TPR REPEAT-CONTAINING PROTEIN PA4667"/>
    <property type="match status" value="1"/>
</dbReference>
<dbReference type="HOGENOM" id="CLU_010140_1_1_5"/>
<accession>X5MBT8</accession>
<dbReference type="PROSITE" id="PS50005">
    <property type="entry name" value="TPR"/>
    <property type="match status" value="6"/>
</dbReference>
<evidence type="ECO:0000256" key="2">
    <source>
        <dbReference type="ARBA" id="ARBA00022803"/>
    </source>
</evidence>
<evidence type="ECO:0000256" key="3">
    <source>
        <dbReference type="PROSITE-ProRule" id="PRU00339"/>
    </source>
</evidence>
<dbReference type="OrthoDB" id="6193797at2"/>